<gene>
    <name evidence="6" type="ORF">AC579_651</name>
</gene>
<dbReference type="InterPro" id="IPR036259">
    <property type="entry name" value="MFS_trans_sf"/>
</dbReference>
<organism evidence="6 7">
    <name type="scientific">Pseudocercospora musae</name>
    <dbReference type="NCBI Taxonomy" id="113226"/>
    <lineage>
        <taxon>Eukaryota</taxon>
        <taxon>Fungi</taxon>
        <taxon>Dikarya</taxon>
        <taxon>Ascomycota</taxon>
        <taxon>Pezizomycotina</taxon>
        <taxon>Dothideomycetes</taxon>
        <taxon>Dothideomycetidae</taxon>
        <taxon>Mycosphaerellales</taxon>
        <taxon>Mycosphaerellaceae</taxon>
        <taxon>Pseudocercospora</taxon>
    </lineage>
</organism>
<sequence>MSTSSSRSITQRSSDKHDASKSGKIVSDLSTAPSYSEIEPPDGGVRAWLAIAGAFFVWFNSWGPINAYGNKAFDFKPMFKTFTDIFGTDHVGMFQSYYGIHFLESFSVSEIAFVGSVQNFLVLFVGFLSGPLYDAGYASHLLLSGVMLTILGTMALSLAHHGQYYQVFLSQAICVGLGWGLMFTPTASIPSRFFKKRLPLAAGFASAGTGVGGIVYSIAFSRILHTSLGFAWATRTLGFLALTTLLFSILTMCTRAQSTVRRRLIDCTAFQDRAYNVYLAGGILTMIGLQAPYYYASLYATELGVTSTPVAFYVVTAMNGGSCLGRLVIPFVALLIGVFDAFILAYIATCTSCFCFIGARSNEAIFAVATLYGFFSGGVVALSPVTLVRMTPDPTLVGTRIGMTFAISSIGVLVGSPICGAILKTSNNYTYVWMFSGTCIAVGAVFMLLCRVELFGMTFDKNK</sequence>
<dbReference type="InterPro" id="IPR011701">
    <property type="entry name" value="MFS"/>
</dbReference>
<evidence type="ECO:0000259" key="5">
    <source>
        <dbReference type="PROSITE" id="PS50850"/>
    </source>
</evidence>
<keyword evidence="4" id="KW-1133">Transmembrane helix</keyword>
<keyword evidence="4" id="KW-0812">Transmembrane</keyword>
<feature type="region of interest" description="Disordered" evidence="3">
    <location>
        <begin position="1"/>
        <end position="24"/>
    </location>
</feature>
<feature type="transmembrane region" description="Helical" evidence="4">
    <location>
        <begin position="274"/>
        <end position="291"/>
    </location>
</feature>
<evidence type="ECO:0000313" key="7">
    <source>
        <dbReference type="Proteomes" id="UP000073492"/>
    </source>
</evidence>
<feature type="transmembrane region" description="Helical" evidence="4">
    <location>
        <begin position="111"/>
        <end position="129"/>
    </location>
</feature>
<feature type="transmembrane region" description="Helical" evidence="4">
    <location>
        <begin position="429"/>
        <end position="449"/>
    </location>
</feature>
<evidence type="ECO:0000313" key="6">
    <source>
        <dbReference type="EMBL" id="KXT11099.1"/>
    </source>
</evidence>
<feature type="transmembrane region" description="Helical" evidence="4">
    <location>
        <begin position="47"/>
        <end position="65"/>
    </location>
</feature>
<dbReference type="OrthoDB" id="1844152at2759"/>
<feature type="transmembrane region" description="Helical" evidence="4">
    <location>
        <begin position="327"/>
        <end position="359"/>
    </location>
</feature>
<dbReference type="Pfam" id="PF07690">
    <property type="entry name" value="MFS_1"/>
    <property type="match status" value="1"/>
</dbReference>
<feature type="compositionally biased region" description="Low complexity" evidence="3">
    <location>
        <begin position="1"/>
        <end position="12"/>
    </location>
</feature>
<dbReference type="SUPFAM" id="SSF103473">
    <property type="entry name" value="MFS general substrate transporter"/>
    <property type="match status" value="1"/>
</dbReference>
<evidence type="ECO:0000256" key="2">
    <source>
        <dbReference type="ARBA" id="ARBA00006727"/>
    </source>
</evidence>
<dbReference type="PROSITE" id="PS50850">
    <property type="entry name" value="MFS"/>
    <property type="match status" value="1"/>
</dbReference>
<feature type="transmembrane region" description="Helical" evidence="4">
    <location>
        <begin position="232"/>
        <end position="253"/>
    </location>
</feature>
<comment type="similarity">
    <text evidence="2">Belongs to the major facilitator superfamily. Monocarboxylate porter (TC 2.A.1.13) family.</text>
</comment>
<dbReference type="GO" id="GO:0016020">
    <property type="term" value="C:membrane"/>
    <property type="evidence" value="ECO:0007669"/>
    <property type="project" value="UniProtKB-SubCell"/>
</dbReference>
<reference evidence="6 7" key="1">
    <citation type="submission" date="2015-07" db="EMBL/GenBank/DDBJ databases">
        <title>Comparative genomics of the Sigatoka disease complex on banana suggests a link between parallel evolutionary changes in Pseudocercospora fijiensis and Pseudocercospora eumusae and increased virulence on the banana host.</title>
        <authorList>
            <person name="Chang T.-C."/>
            <person name="Salvucci A."/>
            <person name="Crous P.W."/>
            <person name="Stergiopoulos I."/>
        </authorList>
    </citation>
    <scope>NUCLEOTIDE SEQUENCE [LARGE SCALE GENOMIC DNA]</scope>
    <source>
        <strain evidence="6 7">CBS 116634</strain>
    </source>
</reference>
<evidence type="ECO:0000256" key="1">
    <source>
        <dbReference type="ARBA" id="ARBA00004141"/>
    </source>
</evidence>
<feature type="transmembrane region" description="Helical" evidence="4">
    <location>
        <begin position="198"/>
        <end position="220"/>
    </location>
</feature>
<dbReference type="PANTHER" id="PTHR11360">
    <property type="entry name" value="MONOCARBOXYLATE TRANSPORTER"/>
    <property type="match status" value="1"/>
</dbReference>
<dbReference type="GO" id="GO:0022857">
    <property type="term" value="F:transmembrane transporter activity"/>
    <property type="evidence" value="ECO:0007669"/>
    <property type="project" value="InterPro"/>
</dbReference>
<name>A0A139I8Z0_9PEZI</name>
<feature type="transmembrane region" description="Helical" evidence="4">
    <location>
        <begin position="400"/>
        <end position="423"/>
    </location>
</feature>
<comment type="subcellular location">
    <subcellularLocation>
        <location evidence="1">Membrane</location>
        <topology evidence="1">Multi-pass membrane protein</topology>
    </subcellularLocation>
</comment>
<dbReference type="EMBL" id="LFZO01000220">
    <property type="protein sequence ID" value="KXT11099.1"/>
    <property type="molecule type" value="Genomic_DNA"/>
</dbReference>
<proteinExistence type="inferred from homology"/>
<keyword evidence="4" id="KW-0472">Membrane</keyword>
<dbReference type="InterPro" id="IPR020846">
    <property type="entry name" value="MFS_dom"/>
</dbReference>
<dbReference type="AlphaFoldDB" id="A0A139I8Z0"/>
<protein>
    <recommendedName>
        <fullName evidence="5">Major facilitator superfamily (MFS) profile domain-containing protein</fullName>
    </recommendedName>
</protein>
<dbReference type="Gene3D" id="1.20.1250.20">
    <property type="entry name" value="MFS general substrate transporter like domains"/>
    <property type="match status" value="2"/>
</dbReference>
<dbReference type="PANTHER" id="PTHR11360:SF234">
    <property type="entry name" value="MFS-TYPE TRANSPORTER DBAD-RELATED"/>
    <property type="match status" value="1"/>
</dbReference>
<accession>A0A139I8Z0</accession>
<dbReference type="InterPro" id="IPR050327">
    <property type="entry name" value="Proton-linked_MCT"/>
</dbReference>
<comment type="caution">
    <text evidence="6">The sequence shown here is derived from an EMBL/GenBank/DDBJ whole genome shotgun (WGS) entry which is preliminary data.</text>
</comment>
<keyword evidence="7" id="KW-1185">Reference proteome</keyword>
<evidence type="ECO:0000256" key="3">
    <source>
        <dbReference type="SAM" id="MobiDB-lite"/>
    </source>
</evidence>
<feature type="transmembrane region" description="Helical" evidence="4">
    <location>
        <begin position="141"/>
        <end position="159"/>
    </location>
</feature>
<feature type="domain" description="Major facilitator superfamily (MFS) profile" evidence="5">
    <location>
        <begin position="274"/>
        <end position="463"/>
    </location>
</feature>
<dbReference type="Proteomes" id="UP000073492">
    <property type="component" value="Unassembled WGS sequence"/>
</dbReference>
<feature type="transmembrane region" description="Helical" evidence="4">
    <location>
        <begin position="165"/>
        <end position="186"/>
    </location>
</feature>
<evidence type="ECO:0000256" key="4">
    <source>
        <dbReference type="SAM" id="Phobius"/>
    </source>
</evidence>
<feature type="transmembrane region" description="Helical" evidence="4">
    <location>
        <begin position="365"/>
        <end position="388"/>
    </location>
</feature>